<dbReference type="EMBL" id="JBDODL010000309">
    <property type="protein sequence ID" value="MES1919501.1"/>
    <property type="molecule type" value="Genomic_DNA"/>
</dbReference>
<dbReference type="Gene3D" id="3.30.70.330">
    <property type="match status" value="1"/>
</dbReference>
<dbReference type="InterPro" id="IPR012677">
    <property type="entry name" value="Nucleotide-bd_a/b_plait_sf"/>
</dbReference>
<dbReference type="Proteomes" id="UP001439008">
    <property type="component" value="Unassembled WGS sequence"/>
</dbReference>
<gene>
    <name evidence="1" type="ORF">MHBO_001321</name>
</gene>
<protein>
    <submittedName>
        <fullName evidence="1">Uncharacterized protein</fullName>
    </submittedName>
</protein>
<comment type="caution">
    <text evidence="1">The sequence shown here is derived from an EMBL/GenBank/DDBJ whole genome shotgun (WGS) entry which is preliminary data.</text>
</comment>
<reference evidence="1 2" key="1">
    <citation type="journal article" date="2024" name="BMC Biol.">
        <title>Comparative genomics of Ascetosporea gives new insight into the evolutionary basis for animal parasitism in Rhizaria.</title>
        <authorList>
            <person name="Hiltunen Thoren M."/>
            <person name="Onut-Brannstrom I."/>
            <person name="Alfjorden A."/>
            <person name="Peckova H."/>
            <person name="Swords F."/>
            <person name="Hooper C."/>
            <person name="Holzer A.S."/>
            <person name="Bass D."/>
            <person name="Burki F."/>
        </authorList>
    </citation>
    <scope>NUCLEOTIDE SEQUENCE [LARGE SCALE GENOMIC DNA]</scope>
    <source>
        <strain evidence="1">20-A016</strain>
    </source>
</reference>
<evidence type="ECO:0000313" key="2">
    <source>
        <dbReference type="Proteomes" id="UP001439008"/>
    </source>
</evidence>
<organism evidence="1 2">
    <name type="scientific">Bonamia ostreae</name>
    <dbReference type="NCBI Taxonomy" id="126728"/>
    <lineage>
        <taxon>Eukaryota</taxon>
        <taxon>Sar</taxon>
        <taxon>Rhizaria</taxon>
        <taxon>Endomyxa</taxon>
        <taxon>Ascetosporea</taxon>
        <taxon>Haplosporida</taxon>
        <taxon>Bonamia</taxon>
    </lineage>
</organism>
<keyword evidence="2" id="KW-1185">Reference proteome</keyword>
<proteinExistence type="predicted"/>
<sequence length="159" mass="17629">VIVNGEIEDPVSGIIVENVPFNLTLQTIGDWFNSNIQTKMGTQKEMIKNVSNPPQLKNSILVILNEHSAMSAALSLNGSIFGNFRINVFPAPKELISNFLIDNQQNISGKSPIKINTKFNQKSQNWDKKILKMAGQIGGPLETPSLIAIYPKIENRDIQ</sequence>
<name>A0ABV2AIJ8_9EUKA</name>
<feature type="non-terminal residue" evidence="1">
    <location>
        <position position="1"/>
    </location>
</feature>
<dbReference type="InterPro" id="IPR035979">
    <property type="entry name" value="RBD_domain_sf"/>
</dbReference>
<accession>A0ABV2AIJ8</accession>
<dbReference type="SUPFAM" id="SSF54928">
    <property type="entry name" value="RNA-binding domain, RBD"/>
    <property type="match status" value="1"/>
</dbReference>
<evidence type="ECO:0000313" key="1">
    <source>
        <dbReference type="EMBL" id="MES1919501.1"/>
    </source>
</evidence>